<evidence type="ECO:0000256" key="13">
    <source>
        <dbReference type="ARBA" id="ARBA00022840"/>
    </source>
</evidence>
<evidence type="ECO:0000256" key="3">
    <source>
        <dbReference type="ARBA" id="ARBA00004746"/>
    </source>
</evidence>
<evidence type="ECO:0000256" key="15">
    <source>
        <dbReference type="ARBA" id="ARBA00022898"/>
    </source>
</evidence>
<organism evidence="16">
    <name type="scientific">hydrothermal vent metagenome</name>
    <dbReference type="NCBI Taxonomy" id="652676"/>
    <lineage>
        <taxon>unclassified sequences</taxon>
        <taxon>metagenomes</taxon>
        <taxon>ecological metagenomes</taxon>
    </lineage>
</organism>
<dbReference type="NCBIfam" id="TIGR00347">
    <property type="entry name" value="bioD"/>
    <property type="match status" value="1"/>
</dbReference>
<comment type="subcellular location">
    <subcellularLocation>
        <location evidence="2">Cytoplasm</location>
    </subcellularLocation>
</comment>
<dbReference type="CDD" id="cd03109">
    <property type="entry name" value="DTBS"/>
    <property type="match status" value="1"/>
</dbReference>
<dbReference type="HAMAP" id="MF_00336">
    <property type="entry name" value="BioD"/>
    <property type="match status" value="1"/>
</dbReference>
<dbReference type="SUPFAM" id="SSF53383">
    <property type="entry name" value="PLP-dependent transferases"/>
    <property type="match status" value="1"/>
</dbReference>
<dbReference type="PANTHER" id="PTHR42684:SF17">
    <property type="entry name" value="ADENOSYLMETHIONINE-8-AMINO-7-OXONONANOATE AMINOTRANSFERASE"/>
    <property type="match status" value="1"/>
</dbReference>
<dbReference type="EC" id="2.6.1.62" evidence="16"/>
<evidence type="ECO:0000256" key="12">
    <source>
        <dbReference type="ARBA" id="ARBA00022756"/>
    </source>
</evidence>
<evidence type="ECO:0000256" key="7">
    <source>
        <dbReference type="ARBA" id="ARBA00022598"/>
    </source>
</evidence>
<dbReference type="PANTHER" id="PTHR42684">
    <property type="entry name" value="ADENOSYLMETHIONINE-8-AMINO-7-OXONONANOATE AMINOTRANSFERASE"/>
    <property type="match status" value="1"/>
</dbReference>
<accession>A0A3B1BFM7</accession>
<evidence type="ECO:0000256" key="8">
    <source>
        <dbReference type="ARBA" id="ARBA00022679"/>
    </source>
</evidence>
<dbReference type="InterPro" id="IPR015424">
    <property type="entry name" value="PyrdxlP-dep_Trfase"/>
</dbReference>
<dbReference type="GO" id="GO:0042803">
    <property type="term" value="F:protein homodimerization activity"/>
    <property type="evidence" value="ECO:0007669"/>
    <property type="project" value="UniProtKB-ARBA"/>
</dbReference>
<keyword evidence="8 16" id="KW-0808">Transferase</keyword>
<dbReference type="InterPro" id="IPR015421">
    <property type="entry name" value="PyrdxlP-dep_Trfase_major"/>
</dbReference>
<evidence type="ECO:0000256" key="4">
    <source>
        <dbReference type="ARBA" id="ARBA00011738"/>
    </source>
</evidence>
<evidence type="ECO:0000313" key="16">
    <source>
        <dbReference type="EMBL" id="VAX16919.1"/>
    </source>
</evidence>
<evidence type="ECO:0000256" key="11">
    <source>
        <dbReference type="ARBA" id="ARBA00022741"/>
    </source>
</evidence>
<dbReference type="UniPathway" id="UPA00078"/>
<dbReference type="GO" id="GO:0004141">
    <property type="term" value="F:dethiobiotin synthase activity"/>
    <property type="evidence" value="ECO:0007669"/>
    <property type="project" value="InterPro"/>
</dbReference>
<evidence type="ECO:0000256" key="5">
    <source>
        <dbReference type="ARBA" id="ARBA00022490"/>
    </source>
</evidence>
<protein>
    <submittedName>
        <fullName evidence="16">Adenosylmethionine-8-amino-7-oxononanoate aminotransferase</fullName>
        <ecNumber evidence="16">2.6.1.62</ecNumber>
    </submittedName>
</protein>
<evidence type="ECO:0000256" key="9">
    <source>
        <dbReference type="ARBA" id="ARBA00022691"/>
    </source>
</evidence>
<evidence type="ECO:0000256" key="1">
    <source>
        <dbReference type="ARBA" id="ARBA00001933"/>
    </source>
</evidence>
<dbReference type="HAMAP" id="MF_00834">
    <property type="entry name" value="BioA"/>
    <property type="match status" value="1"/>
</dbReference>
<dbReference type="InterPro" id="IPR005814">
    <property type="entry name" value="Aminotrans_3"/>
</dbReference>
<dbReference type="GO" id="GO:0005524">
    <property type="term" value="F:ATP binding"/>
    <property type="evidence" value="ECO:0007669"/>
    <property type="project" value="UniProtKB-KW"/>
</dbReference>
<dbReference type="PROSITE" id="PS00600">
    <property type="entry name" value="AA_TRANSFER_CLASS_3"/>
    <property type="match status" value="1"/>
</dbReference>
<sequence>MAKGIFVTGSDTEVGKTVIAGGLAAILREEGYDVGVMKPATSGAVISGGELVSEDAQFLVKMAKVSDPPGLVCPYLFEKPVSPYHAAKAERVEIDLDKIMDAYTKLSKLHDIIIVEGAGGLYAPLTEDKFMGDLARMMSLPALIVSHPYLGCINHTLMTVGAADTMGLGVVGIVFNQWRKEKFPEPDFDLIEKTGGAAVLGLTPFIESIEEKTVTRLIRENVDVEAVIKGVDYYSPARAVSRQKSYEERDKKYTWHPFTQMKQWQESSVTVIESGDGVTLRDISGNEFFDGHSSYWCNAHGHRNIKVNNAVKRQLNKISHSTFLGLSNVPAIDLAEKLAGLTPEGLERTFFSDNGSTAVEVALKMSFQYWRQVEPETKRNRFLAVKNAYHGDTIGAVSVGGIDLYHSTFNEMLFKTEFVPAPYCYRCPLGKKYPECALACAELIDTALKKQEGRFAAMIIEPLVQCPAGIITAPQGYLRRAYEICKSHGVLFIADEVAVGFGRTGRMFACDHEDVTPDMMTLSKTITSGSLPFAVTMATGKIFDAFWGEYEEMKTFFHGHTYTANQLGCAAALESIRIIEEDDIVSQVEEKSAELSGMLARFHDIGAVGDVRIRGLIAGVELVKNRETKEEYPWEERVGVKVAMEAKARGLIVRPLGNVMVLYPAPSASLRQIEKMTDILYDSIASVTR</sequence>
<dbReference type="AlphaFoldDB" id="A0A3B1BFM7"/>
<dbReference type="Pfam" id="PF13500">
    <property type="entry name" value="AAA_26"/>
    <property type="match status" value="1"/>
</dbReference>
<dbReference type="CDD" id="cd00610">
    <property type="entry name" value="OAT_like"/>
    <property type="match status" value="1"/>
</dbReference>
<keyword evidence="10" id="KW-0479">Metal-binding</keyword>
<dbReference type="GO" id="GO:0030170">
    <property type="term" value="F:pyridoxal phosphate binding"/>
    <property type="evidence" value="ECO:0007669"/>
    <property type="project" value="InterPro"/>
</dbReference>
<evidence type="ECO:0000256" key="14">
    <source>
        <dbReference type="ARBA" id="ARBA00022842"/>
    </source>
</evidence>
<dbReference type="GO" id="GO:0004015">
    <property type="term" value="F:adenosylmethionine-8-amino-7-oxononanoate transaminase activity"/>
    <property type="evidence" value="ECO:0007669"/>
    <property type="project" value="UniProtKB-EC"/>
</dbReference>
<dbReference type="InterPro" id="IPR049704">
    <property type="entry name" value="Aminotrans_3_PPA_site"/>
</dbReference>
<keyword evidence="7" id="KW-0436">Ligase</keyword>
<dbReference type="FunFam" id="3.40.640.10:FF:000078">
    <property type="entry name" value="Adenosylmethionine-8-amino-7-oxononanoate aminotransferase"/>
    <property type="match status" value="1"/>
</dbReference>
<dbReference type="NCBIfam" id="TIGR00508">
    <property type="entry name" value="bioA"/>
    <property type="match status" value="1"/>
</dbReference>
<reference evidence="16" key="1">
    <citation type="submission" date="2018-06" db="EMBL/GenBank/DDBJ databases">
        <authorList>
            <person name="Zhirakovskaya E."/>
        </authorList>
    </citation>
    <scope>NUCLEOTIDE SEQUENCE</scope>
</reference>
<dbReference type="SUPFAM" id="SSF52540">
    <property type="entry name" value="P-loop containing nucleoside triphosphate hydrolases"/>
    <property type="match status" value="1"/>
</dbReference>
<keyword evidence="9" id="KW-0949">S-adenosyl-L-methionine</keyword>
<evidence type="ECO:0000256" key="10">
    <source>
        <dbReference type="ARBA" id="ARBA00022723"/>
    </source>
</evidence>
<dbReference type="InterPro" id="IPR015422">
    <property type="entry name" value="PyrdxlP-dep_Trfase_small"/>
</dbReference>
<dbReference type="EMBL" id="UOGB01000072">
    <property type="protein sequence ID" value="VAX16919.1"/>
    <property type="molecule type" value="Genomic_DNA"/>
</dbReference>
<dbReference type="InterPro" id="IPR004472">
    <property type="entry name" value="DTB_synth_BioD"/>
</dbReference>
<dbReference type="InterPro" id="IPR027417">
    <property type="entry name" value="P-loop_NTPase"/>
</dbReference>
<dbReference type="GO" id="GO:0000287">
    <property type="term" value="F:magnesium ion binding"/>
    <property type="evidence" value="ECO:0007669"/>
    <property type="project" value="InterPro"/>
</dbReference>
<dbReference type="GO" id="GO:0009102">
    <property type="term" value="P:biotin biosynthetic process"/>
    <property type="evidence" value="ECO:0007669"/>
    <property type="project" value="UniProtKB-UniPathway"/>
</dbReference>
<evidence type="ECO:0000256" key="6">
    <source>
        <dbReference type="ARBA" id="ARBA00022576"/>
    </source>
</evidence>
<dbReference type="Gene3D" id="3.40.50.300">
    <property type="entry name" value="P-loop containing nucleotide triphosphate hydrolases"/>
    <property type="match status" value="1"/>
</dbReference>
<comment type="subunit">
    <text evidence="4">Homodimer.</text>
</comment>
<evidence type="ECO:0000256" key="2">
    <source>
        <dbReference type="ARBA" id="ARBA00004496"/>
    </source>
</evidence>
<name>A0A3B1BFM7_9ZZZZ</name>
<keyword evidence="5" id="KW-0963">Cytoplasm</keyword>
<dbReference type="Gene3D" id="3.40.640.10">
    <property type="entry name" value="Type I PLP-dependent aspartate aminotransferase-like (Major domain)"/>
    <property type="match status" value="1"/>
</dbReference>
<keyword evidence="12" id="KW-0093">Biotin biosynthesis</keyword>
<dbReference type="Pfam" id="PF00202">
    <property type="entry name" value="Aminotran_3"/>
    <property type="match status" value="1"/>
</dbReference>
<keyword evidence="15" id="KW-0663">Pyridoxal phosphate</keyword>
<comment type="cofactor">
    <cofactor evidence="1">
        <name>pyridoxal 5'-phosphate</name>
        <dbReference type="ChEBI" id="CHEBI:597326"/>
    </cofactor>
</comment>
<dbReference type="Gene3D" id="3.90.1150.10">
    <property type="entry name" value="Aspartate Aminotransferase, domain 1"/>
    <property type="match status" value="1"/>
</dbReference>
<comment type="pathway">
    <text evidence="3">Cofactor biosynthesis; biotin biosynthesis.</text>
</comment>
<dbReference type="InterPro" id="IPR005815">
    <property type="entry name" value="BioA"/>
</dbReference>
<keyword evidence="13" id="KW-0067">ATP-binding</keyword>
<dbReference type="GO" id="GO:0005737">
    <property type="term" value="C:cytoplasm"/>
    <property type="evidence" value="ECO:0007669"/>
    <property type="project" value="UniProtKB-SubCell"/>
</dbReference>
<keyword evidence="6 16" id="KW-0032">Aminotransferase</keyword>
<keyword evidence="11" id="KW-0547">Nucleotide-binding</keyword>
<proteinExistence type="inferred from homology"/>
<keyword evidence="14" id="KW-0460">Magnesium</keyword>
<gene>
    <name evidence="16" type="ORF">MNBD_NITROSPINAE03-1573</name>
</gene>
<dbReference type="FunFam" id="3.40.50.300:FF:000292">
    <property type="entry name" value="ATP-dependent dethiobiotin synthetase BioD"/>
    <property type="match status" value="1"/>
</dbReference>